<dbReference type="AlphaFoldDB" id="A0A2J6R2K8"/>
<accession>A0A2J6R2K8</accession>
<evidence type="ECO:0000313" key="2">
    <source>
        <dbReference type="EMBL" id="PMD32725.1"/>
    </source>
</evidence>
<gene>
    <name evidence="2" type="ORF">L207DRAFT_609331</name>
</gene>
<dbReference type="Pfam" id="PF06985">
    <property type="entry name" value="HET"/>
    <property type="match status" value="1"/>
</dbReference>
<dbReference type="OrthoDB" id="47007at2759"/>
<protein>
    <submittedName>
        <fullName evidence="2">HET-domain-containing protein</fullName>
    </submittedName>
</protein>
<feature type="domain" description="Heterokaryon incompatibility" evidence="1">
    <location>
        <begin position="268"/>
        <end position="427"/>
    </location>
</feature>
<dbReference type="InterPro" id="IPR010730">
    <property type="entry name" value="HET"/>
</dbReference>
<dbReference type="PANTHER" id="PTHR33112">
    <property type="entry name" value="DOMAIN PROTEIN, PUTATIVE-RELATED"/>
    <property type="match status" value="1"/>
</dbReference>
<dbReference type="EMBL" id="KZ613958">
    <property type="protein sequence ID" value="PMD32725.1"/>
    <property type="molecule type" value="Genomic_DNA"/>
</dbReference>
<proteinExistence type="predicted"/>
<dbReference type="PANTHER" id="PTHR33112:SF16">
    <property type="entry name" value="HETEROKARYON INCOMPATIBILITY DOMAIN-CONTAINING PROTEIN"/>
    <property type="match status" value="1"/>
</dbReference>
<sequence length="785" mass="89817">MLCNFCQKIKPPHQSKRTSDQFSLNIYKHSCLVRHHANFDDLLQSAQGGCELCAMFRPFIENGQAEKKKIDEDSDTRYGGYFEDDPFEDQKYNPPTIRLTKDIFYEDHGDCYQWFDERLDEKNDVHFEETLQREEEEDKLAGLAPQGYQTDNYEIVQWLFLNSKKQTGPEQIWVRSWTHYDYDYKAGGQYEASSVFTLYAGSADVDVLDLSIHEWCVDNKHFGPNKTALVTELPGIWLHKKILLTISRESPLGDLEPHFEFFQQRQPYVTLSHCWGPDVSQISKLIESNLARLMNDIDESVISKSFQDAIAITRGLNIKYLWIDALCIIQDSAADWAIESAQMAQYYKGSRVMISALSSPGAGHGILHPRTGDKRAPKTSFNGTELFVRPVLEDVWSVMQDENHDGSDVRNEISIQPLNSRAWTLQERLFAPRILHYTAEQLIWQCKTCIASEDNQFEFMSGGKILSPVIDLVNLDKVQWSAGKIDRPTLLSTGWYKLLRGYTQRQITYTSDLLPGISGLAQEVQKLTGIKYLAGIWNGSTTVLIYSLLWRIAPGNSAKRALNGSPSWSWASVQGEITQINDEIHRVEQPDIDPKFFLRKATLKTSNRFGQVSGGKIQLSGYVHSYAGPKTFAEFQTRKLMERIALGDTEEHENWGREQLIIYDHTNFDPVDQYTNISEITALGEAQIQPVVELDIPNEEYDFSASEHVLLFMCRWHLDPKDNDDLSAEQHFLLLRRVDPKPGSKNSQGGKWPNFERVGVAELSSWHLLDITESEGWERKTGIIV</sequence>
<reference evidence="2 3" key="1">
    <citation type="submission" date="2016-04" db="EMBL/GenBank/DDBJ databases">
        <title>A degradative enzymes factory behind the ericoid mycorrhizal symbiosis.</title>
        <authorList>
            <consortium name="DOE Joint Genome Institute"/>
            <person name="Martino E."/>
            <person name="Morin E."/>
            <person name="Grelet G."/>
            <person name="Kuo A."/>
            <person name="Kohler A."/>
            <person name="Daghino S."/>
            <person name="Barry K."/>
            <person name="Choi C."/>
            <person name="Cichocki N."/>
            <person name="Clum A."/>
            <person name="Copeland A."/>
            <person name="Hainaut M."/>
            <person name="Haridas S."/>
            <person name="Labutti K."/>
            <person name="Lindquist E."/>
            <person name="Lipzen A."/>
            <person name="Khouja H.-R."/>
            <person name="Murat C."/>
            <person name="Ohm R."/>
            <person name="Olson A."/>
            <person name="Spatafora J."/>
            <person name="Veneault-Fourrey C."/>
            <person name="Henrissat B."/>
            <person name="Grigoriev I."/>
            <person name="Martin F."/>
            <person name="Perotto S."/>
        </authorList>
    </citation>
    <scope>NUCLEOTIDE SEQUENCE [LARGE SCALE GENOMIC DNA]</scope>
    <source>
        <strain evidence="2 3">F</strain>
    </source>
</reference>
<dbReference type="Proteomes" id="UP000235786">
    <property type="component" value="Unassembled WGS sequence"/>
</dbReference>
<evidence type="ECO:0000313" key="3">
    <source>
        <dbReference type="Proteomes" id="UP000235786"/>
    </source>
</evidence>
<keyword evidence="3" id="KW-1185">Reference proteome</keyword>
<organism evidence="2 3">
    <name type="scientific">Hyaloscypha variabilis (strain UAMH 11265 / GT02V1 / F)</name>
    <name type="common">Meliniomyces variabilis</name>
    <dbReference type="NCBI Taxonomy" id="1149755"/>
    <lineage>
        <taxon>Eukaryota</taxon>
        <taxon>Fungi</taxon>
        <taxon>Dikarya</taxon>
        <taxon>Ascomycota</taxon>
        <taxon>Pezizomycotina</taxon>
        <taxon>Leotiomycetes</taxon>
        <taxon>Helotiales</taxon>
        <taxon>Hyaloscyphaceae</taxon>
        <taxon>Hyaloscypha</taxon>
        <taxon>Hyaloscypha variabilis</taxon>
    </lineage>
</organism>
<evidence type="ECO:0000259" key="1">
    <source>
        <dbReference type="Pfam" id="PF06985"/>
    </source>
</evidence>
<name>A0A2J6R2K8_HYAVF</name>